<dbReference type="Gene3D" id="1.10.630.10">
    <property type="entry name" value="Cytochrome P450"/>
    <property type="match status" value="1"/>
</dbReference>
<keyword evidence="4" id="KW-0812">Transmembrane</keyword>
<dbReference type="SUPFAM" id="SSF48264">
    <property type="entry name" value="Cytochrome P450"/>
    <property type="match status" value="1"/>
</dbReference>
<evidence type="ECO:0000256" key="4">
    <source>
        <dbReference type="ARBA" id="ARBA00022692"/>
    </source>
</evidence>
<evidence type="ECO:0008006" key="13">
    <source>
        <dbReference type="Google" id="ProtNLM"/>
    </source>
</evidence>
<evidence type="ECO:0000256" key="8">
    <source>
        <dbReference type="ARBA" id="ARBA00023004"/>
    </source>
</evidence>
<sequence>MKEIENLVQSIVSNIINKRVKAMQQGEASNDDLLSILLESNFLEIQEHGNKRFGMTFEEAMQECKLFYFVGHETTSSLLVWTLILLAQNSEWQDRARDEARSCKRRGFQKNGFMLIVCDMRHNIGLVRLSIIACGNRRARPSNSFKLAPVLVRVDYEKSEPISFLIRVTSQFTTNH</sequence>
<comment type="caution">
    <text evidence="11">The sequence shown here is derived from an EMBL/GenBank/DDBJ whole genome shotgun (WGS) entry which is preliminary data.</text>
</comment>
<protein>
    <recommendedName>
        <fullName evidence="13">Cytochrome P450</fullName>
    </recommendedName>
</protein>
<comment type="similarity">
    <text evidence="2">Belongs to the cytochrome P450 family.</text>
</comment>
<evidence type="ECO:0000313" key="11">
    <source>
        <dbReference type="EMBL" id="KAL3509065.1"/>
    </source>
</evidence>
<keyword evidence="10" id="KW-0472">Membrane</keyword>
<keyword evidence="12" id="KW-1185">Reference proteome</keyword>
<evidence type="ECO:0000256" key="7">
    <source>
        <dbReference type="ARBA" id="ARBA00023002"/>
    </source>
</evidence>
<dbReference type="Proteomes" id="UP001630127">
    <property type="component" value="Unassembled WGS sequence"/>
</dbReference>
<name>A0ABD2YST5_9GENT</name>
<dbReference type="Pfam" id="PF00067">
    <property type="entry name" value="p450"/>
    <property type="match status" value="1"/>
</dbReference>
<evidence type="ECO:0000256" key="5">
    <source>
        <dbReference type="ARBA" id="ARBA00022723"/>
    </source>
</evidence>
<keyword evidence="5" id="KW-0479">Metal-binding</keyword>
<keyword evidence="6" id="KW-1133">Transmembrane helix</keyword>
<dbReference type="GO" id="GO:0016020">
    <property type="term" value="C:membrane"/>
    <property type="evidence" value="ECO:0007669"/>
    <property type="project" value="UniProtKB-SubCell"/>
</dbReference>
<dbReference type="AlphaFoldDB" id="A0ABD2YST5"/>
<keyword evidence="8" id="KW-0408">Iron</keyword>
<dbReference type="GO" id="GO:0046872">
    <property type="term" value="F:metal ion binding"/>
    <property type="evidence" value="ECO:0007669"/>
    <property type="project" value="UniProtKB-KW"/>
</dbReference>
<dbReference type="PANTHER" id="PTHR24282:SF273">
    <property type="entry name" value="CYTOCHROME P450 CYP72A219-LIKE"/>
    <property type="match status" value="1"/>
</dbReference>
<evidence type="ECO:0000256" key="6">
    <source>
        <dbReference type="ARBA" id="ARBA00022989"/>
    </source>
</evidence>
<evidence type="ECO:0000256" key="1">
    <source>
        <dbReference type="ARBA" id="ARBA00004370"/>
    </source>
</evidence>
<dbReference type="InterPro" id="IPR036396">
    <property type="entry name" value="Cyt_P450_sf"/>
</dbReference>
<keyword evidence="9" id="KW-0503">Monooxygenase</keyword>
<evidence type="ECO:0000256" key="10">
    <source>
        <dbReference type="ARBA" id="ARBA00023136"/>
    </source>
</evidence>
<reference evidence="11 12" key="1">
    <citation type="submission" date="2024-11" db="EMBL/GenBank/DDBJ databases">
        <title>A near-complete genome assembly of Cinchona calisaya.</title>
        <authorList>
            <person name="Lian D.C."/>
            <person name="Zhao X.W."/>
            <person name="Wei L."/>
        </authorList>
    </citation>
    <scope>NUCLEOTIDE SEQUENCE [LARGE SCALE GENOMIC DNA]</scope>
    <source>
        <tissue evidence="11">Nenye</tissue>
    </source>
</reference>
<accession>A0ABD2YST5</accession>
<dbReference type="InterPro" id="IPR001128">
    <property type="entry name" value="Cyt_P450"/>
</dbReference>
<evidence type="ECO:0000256" key="3">
    <source>
        <dbReference type="ARBA" id="ARBA00022617"/>
    </source>
</evidence>
<evidence type="ECO:0000256" key="9">
    <source>
        <dbReference type="ARBA" id="ARBA00023033"/>
    </source>
</evidence>
<evidence type="ECO:0000313" key="12">
    <source>
        <dbReference type="Proteomes" id="UP001630127"/>
    </source>
</evidence>
<proteinExistence type="inferred from homology"/>
<gene>
    <name evidence="11" type="ORF">ACH5RR_028466</name>
</gene>
<dbReference type="PANTHER" id="PTHR24282">
    <property type="entry name" value="CYTOCHROME P450 FAMILY MEMBER"/>
    <property type="match status" value="1"/>
</dbReference>
<dbReference type="InterPro" id="IPR050665">
    <property type="entry name" value="Cytochrome_P450_Monooxygen"/>
</dbReference>
<dbReference type="GO" id="GO:0004497">
    <property type="term" value="F:monooxygenase activity"/>
    <property type="evidence" value="ECO:0007669"/>
    <property type="project" value="UniProtKB-KW"/>
</dbReference>
<evidence type="ECO:0000256" key="2">
    <source>
        <dbReference type="ARBA" id="ARBA00010617"/>
    </source>
</evidence>
<comment type="subcellular location">
    <subcellularLocation>
        <location evidence="1">Membrane</location>
    </subcellularLocation>
</comment>
<keyword evidence="7" id="KW-0560">Oxidoreductase</keyword>
<keyword evidence="3" id="KW-0349">Heme</keyword>
<organism evidence="11 12">
    <name type="scientific">Cinchona calisaya</name>
    <dbReference type="NCBI Taxonomy" id="153742"/>
    <lineage>
        <taxon>Eukaryota</taxon>
        <taxon>Viridiplantae</taxon>
        <taxon>Streptophyta</taxon>
        <taxon>Embryophyta</taxon>
        <taxon>Tracheophyta</taxon>
        <taxon>Spermatophyta</taxon>
        <taxon>Magnoliopsida</taxon>
        <taxon>eudicotyledons</taxon>
        <taxon>Gunneridae</taxon>
        <taxon>Pentapetalae</taxon>
        <taxon>asterids</taxon>
        <taxon>lamiids</taxon>
        <taxon>Gentianales</taxon>
        <taxon>Rubiaceae</taxon>
        <taxon>Cinchonoideae</taxon>
        <taxon>Cinchoneae</taxon>
        <taxon>Cinchona</taxon>
    </lineage>
</organism>
<dbReference type="EMBL" id="JBJUIK010000012">
    <property type="protein sequence ID" value="KAL3509065.1"/>
    <property type="molecule type" value="Genomic_DNA"/>
</dbReference>